<evidence type="ECO:0000256" key="1">
    <source>
        <dbReference type="SAM" id="MobiDB-lite"/>
    </source>
</evidence>
<name>A0A1J1ITE0_9DIPT</name>
<feature type="region of interest" description="Disordered" evidence="1">
    <location>
        <begin position="142"/>
        <end position="174"/>
    </location>
</feature>
<evidence type="ECO:0000313" key="3">
    <source>
        <dbReference type="Proteomes" id="UP000183832"/>
    </source>
</evidence>
<feature type="compositionally biased region" description="Basic and acidic residues" evidence="1">
    <location>
        <begin position="144"/>
        <end position="168"/>
    </location>
</feature>
<dbReference type="EMBL" id="CVRI01000058">
    <property type="protein sequence ID" value="CRL02844.1"/>
    <property type="molecule type" value="Genomic_DNA"/>
</dbReference>
<feature type="non-terminal residue" evidence="2">
    <location>
        <position position="289"/>
    </location>
</feature>
<proteinExistence type="predicted"/>
<dbReference type="Proteomes" id="UP000183832">
    <property type="component" value="Unassembled WGS sequence"/>
</dbReference>
<organism evidence="2 3">
    <name type="scientific">Clunio marinus</name>
    <dbReference type="NCBI Taxonomy" id="568069"/>
    <lineage>
        <taxon>Eukaryota</taxon>
        <taxon>Metazoa</taxon>
        <taxon>Ecdysozoa</taxon>
        <taxon>Arthropoda</taxon>
        <taxon>Hexapoda</taxon>
        <taxon>Insecta</taxon>
        <taxon>Pterygota</taxon>
        <taxon>Neoptera</taxon>
        <taxon>Endopterygota</taxon>
        <taxon>Diptera</taxon>
        <taxon>Nematocera</taxon>
        <taxon>Chironomoidea</taxon>
        <taxon>Chironomidae</taxon>
        <taxon>Clunio</taxon>
    </lineage>
</organism>
<accession>A0A1J1ITE0</accession>
<sequence>MLIKITLIVTIYLQFIITKASVIPFRSNTRVGNIFGWFTVDNNNGEILKPIVRAERRWKGELSLSLGWKPLIASVELGYIRLHQKPSNIFGYIESGNGDFSEESVLTTQSNDVPDSSFESTTEISILTKTLNLTDFTESSFDSSVDRNRVRRDAPENKESANQEYKTEIEDDMESTSIEPTIIPMSQQEKESSENVFVTLSPPTDSDAFENVNKASSYDKFPYPTSNIPFAQHVAITHTPRHQYYVPPVKSYYDFNPSQIDYSYIPHCINSLHHKFVPIIHDAWMNYPK</sequence>
<protein>
    <submittedName>
        <fullName evidence="2">CLUMA_CG015876, isoform A</fullName>
    </submittedName>
</protein>
<dbReference type="AlphaFoldDB" id="A0A1J1ITE0"/>
<reference evidence="2 3" key="1">
    <citation type="submission" date="2015-04" db="EMBL/GenBank/DDBJ databases">
        <authorList>
            <person name="Syromyatnikov M.Y."/>
            <person name="Popov V.N."/>
        </authorList>
    </citation>
    <scope>NUCLEOTIDE SEQUENCE [LARGE SCALE GENOMIC DNA]</scope>
</reference>
<evidence type="ECO:0000313" key="2">
    <source>
        <dbReference type="EMBL" id="CRL02844.1"/>
    </source>
</evidence>
<gene>
    <name evidence="2" type="ORF">CLUMA_CG015876</name>
</gene>
<keyword evidence="3" id="KW-1185">Reference proteome</keyword>